<dbReference type="SUPFAM" id="SSF51735">
    <property type="entry name" value="NAD(P)-binding Rossmann-fold domains"/>
    <property type="match status" value="1"/>
</dbReference>
<dbReference type="AlphaFoldDB" id="A0A0Q2MGS7"/>
<dbReference type="Gene3D" id="3.40.50.720">
    <property type="entry name" value="NAD(P)-binding Rossmann-like Domain"/>
    <property type="match status" value="1"/>
</dbReference>
<feature type="domain" description="RCK N-terminal" evidence="1">
    <location>
        <begin position="5"/>
        <end position="121"/>
    </location>
</feature>
<dbReference type="Proteomes" id="UP000051221">
    <property type="component" value="Unassembled WGS sequence"/>
</dbReference>
<dbReference type="GO" id="GO:0006813">
    <property type="term" value="P:potassium ion transport"/>
    <property type="evidence" value="ECO:0007669"/>
    <property type="project" value="InterPro"/>
</dbReference>
<dbReference type="GO" id="GO:0008324">
    <property type="term" value="F:monoatomic cation transmembrane transporter activity"/>
    <property type="evidence" value="ECO:0007669"/>
    <property type="project" value="InterPro"/>
</dbReference>
<dbReference type="EMBL" id="LKHS01000004">
    <property type="protein sequence ID" value="KQH87153.1"/>
    <property type="molecule type" value="Genomic_DNA"/>
</dbReference>
<sequence>MKIRDKQFAVIGLGRFGLSVCQELTEAGAQVLAVDVDEEKVKAAMNYATQAIVANCTIEETVFELKLKDYDMVMVAIGEDINSSILATLVVKESGAKSVWVKANDKFHVKILHKVGADHVIMPERDMGIRVARKMLDRRVLEFIELGSSLALTEVVIGSRMMGKQIAEMPICQEAGVQVLGFKRGPEVTKAPSLDTVLEIGDMLIVVGPQQTLTKQLKTL</sequence>
<keyword evidence="4" id="KW-1185">Reference proteome</keyword>
<dbReference type="InterPro" id="IPR003148">
    <property type="entry name" value="RCK_N"/>
</dbReference>
<dbReference type="InParanoid" id="A0A0Q2MGS7"/>
<dbReference type="SUPFAM" id="SSF116726">
    <property type="entry name" value="TrkA C-terminal domain-like"/>
    <property type="match status" value="1"/>
</dbReference>
<comment type="caution">
    <text evidence="3">The sequence shown here is derived from an EMBL/GenBank/DDBJ whole genome shotgun (WGS) entry which is preliminary data.</text>
</comment>
<evidence type="ECO:0000313" key="3">
    <source>
        <dbReference type="EMBL" id="KQH87153.1"/>
    </source>
</evidence>
<dbReference type="PROSITE" id="PS51201">
    <property type="entry name" value="RCK_N"/>
    <property type="match status" value="1"/>
</dbReference>
<reference evidence="3 4" key="1">
    <citation type="submission" date="2015-08" db="EMBL/GenBank/DDBJ databases">
        <title>Antibacterial properties of a collection of Vibrionaceae strains.</title>
        <authorList>
            <person name="Giubergia S."/>
        </authorList>
    </citation>
    <scope>NUCLEOTIDE SEQUENCE [LARGE SCALE GENOMIC DNA]</scope>
    <source>
        <strain evidence="3 4">S0821</strain>
    </source>
</reference>
<evidence type="ECO:0000259" key="2">
    <source>
        <dbReference type="PROSITE" id="PS51202"/>
    </source>
</evidence>
<dbReference type="PROSITE" id="PS51202">
    <property type="entry name" value="RCK_C"/>
    <property type="match status" value="1"/>
</dbReference>
<dbReference type="Pfam" id="PF02254">
    <property type="entry name" value="TrkA_N"/>
    <property type="match status" value="1"/>
</dbReference>
<protein>
    <submittedName>
        <fullName evidence="3">Potassium transporter KtrA</fullName>
    </submittedName>
</protein>
<dbReference type="InterPro" id="IPR036721">
    <property type="entry name" value="RCK_C_sf"/>
</dbReference>
<evidence type="ECO:0000313" key="4">
    <source>
        <dbReference type="Proteomes" id="UP000051221"/>
    </source>
</evidence>
<feature type="domain" description="RCK C-terminal" evidence="2">
    <location>
        <begin position="138"/>
        <end position="220"/>
    </location>
</feature>
<dbReference type="RefSeq" id="WP_055465517.1">
    <property type="nucleotide sequence ID" value="NZ_LKHS01000004.1"/>
</dbReference>
<proteinExistence type="predicted"/>
<gene>
    <name evidence="3" type="ORF">AMR76_05385</name>
</gene>
<name>A0A0Q2MGS7_VIBFU</name>
<dbReference type="PANTHER" id="PTHR43833:SF7">
    <property type="entry name" value="KTR SYSTEM POTASSIUM UPTAKE PROTEIN C"/>
    <property type="match status" value="1"/>
</dbReference>
<dbReference type="Pfam" id="PF02080">
    <property type="entry name" value="TrkA_C"/>
    <property type="match status" value="1"/>
</dbReference>
<dbReference type="Gene3D" id="3.30.70.1450">
    <property type="entry name" value="Regulator of K+ conductance, C-terminal domain"/>
    <property type="match status" value="1"/>
</dbReference>
<accession>A0A0Q2MGS7</accession>
<dbReference type="InterPro" id="IPR006037">
    <property type="entry name" value="RCK_C"/>
</dbReference>
<evidence type="ECO:0000259" key="1">
    <source>
        <dbReference type="PROSITE" id="PS51201"/>
    </source>
</evidence>
<dbReference type="PANTHER" id="PTHR43833">
    <property type="entry name" value="POTASSIUM CHANNEL PROTEIN 2-RELATED-RELATED"/>
    <property type="match status" value="1"/>
</dbReference>
<organism evidence="3 4">
    <name type="scientific">Vibrio furnissii</name>
    <dbReference type="NCBI Taxonomy" id="29494"/>
    <lineage>
        <taxon>Bacteria</taxon>
        <taxon>Pseudomonadati</taxon>
        <taxon>Pseudomonadota</taxon>
        <taxon>Gammaproteobacteria</taxon>
        <taxon>Vibrionales</taxon>
        <taxon>Vibrionaceae</taxon>
        <taxon>Vibrio</taxon>
    </lineage>
</organism>
<dbReference type="InterPro" id="IPR050721">
    <property type="entry name" value="Trk_Ktr_HKT_K-transport"/>
</dbReference>
<dbReference type="InterPro" id="IPR036291">
    <property type="entry name" value="NAD(P)-bd_dom_sf"/>
</dbReference>